<dbReference type="EMBL" id="NCKV01002343">
    <property type="protein sequence ID" value="RWS26973.1"/>
    <property type="molecule type" value="Genomic_DNA"/>
</dbReference>
<gene>
    <name evidence="9" type="ORF">B4U80_12912</name>
</gene>
<dbReference type="SMART" id="SM00082">
    <property type="entry name" value="LRRCT"/>
    <property type="match status" value="1"/>
</dbReference>
<keyword evidence="4" id="KW-1015">Disulfide bond</keyword>
<dbReference type="GO" id="GO:0007156">
    <property type="term" value="P:homophilic cell adhesion via plasma membrane adhesion molecules"/>
    <property type="evidence" value="ECO:0007669"/>
    <property type="project" value="TreeGrafter"/>
</dbReference>
<evidence type="ECO:0000259" key="8">
    <source>
        <dbReference type="PROSITE" id="PS50835"/>
    </source>
</evidence>
<dbReference type="InterPro" id="IPR013783">
    <property type="entry name" value="Ig-like_fold"/>
</dbReference>
<dbReference type="SUPFAM" id="SSF52058">
    <property type="entry name" value="L domain-like"/>
    <property type="match status" value="1"/>
</dbReference>
<dbReference type="GO" id="GO:0043025">
    <property type="term" value="C:neuronal cell body"/>
    <property type="evidence" value="ECO:0007669"/>
    <property type="project" value="TreeGrafter"/>
</dbReference>
<keyword evidence="6" id="KW-0393">Immunoglobulin domain</keyword>
<evidence type="ECO:0000313" key="10">
    <source>
        <dbReference type="Proteomes" id="UP000288716"/>
    </source>
</evidence>
<name>A0A443SHG2_9ACAR</name>
<dbReference type="STRING" id="299467.A0A443SHG2"/>
<dbReference type="GO" id="GO:0005886">
    <property type="term" value="C:plasma membrane"/>
    <property type="evidence" value="ECO:0007669"/>
    <property type="project" value="TreeGrafter"/>
</dbReference>
<dbReference type="InterPro" id="IPR036179">
    <property type="entry name" value="Ig-like_dom_sf"/>
</dbReference>
<dbReference type="InterPro" id="IPR003598">
    <property type="entry name" value="Ig_sub2"/>
</dbReference>
<dbReference type="InterPro" id="IPR007110">
    <property type="entry name" value="Ig-like_dom"/>
</dbReference>
<dbReference type="InterPro" id="IPR032675">
    <property type="entry name" value="LRR_dom_sf"/>
</dbReference>
<dbReference type="PROSITE" id="PS51450">
    <property type="entry name" value="LRR"/>
    <property type="match status" value="1"/>
</dbReference>
<dbReference type="OrthoDB" id="6418227at2759"/>
<evidence type="ECO:0000256" key="3">
    <source>
        <dbReference type="ARBA" id="ARBA00022737"/>
    </source>
</evidence>
<dbReference type="SMART" id="SM00408">
    <property type="entry name" value="IGc2"/>
    <property type="match status" value="2"/>
</dbReference>
<dbReference type="InterPro" id="IPR013098">
    <property type="entry name" value="Ig_I-set"/>
</dbReference>
<evidence type="ECO:0000256" key="6">
    <source>
        <dbReference type="ARBA" id="ARBA00023319"/>
    </source>
</evidence>
<sequence length="464" mass="53572">MHLRRLFLQHNRLESIELDLVAKFLLKLKLDGNPLNCDCRLLWIFEKIRDRKLKLSGKCSQPKELQDKHLTNLTESVFTCMHPKIIEEPEAFQIVDDEKKKVYLNCKAMGVPTPEIFWFHNDREIDASAEDGSSHYHTSDDGSTLMINGVNEDTQGVYGCMARNAIGKAMSQPAMVKMMKLYKYGEIENEDDEDLIEDVDDDYDEQAEKTRAMKQKQMEMEKQLEMQKQQMMEKQKQMEMQKLQKEQMMEKNHDKLVSHFPTMKTMIGSRVVIDCISDKTLNDETEWKVMTRKKTRIISEEIERYQVLWNGSLLLRYAMPTDSGFYICDQSEKMQELKVQVPPSFSEIPNNLIEINAGDRLKLQCKAMGVPEPEIRWVNVDRQTNVSFGNNFNLLRVKAVDEGNYECIASNEVGLAAKPFRIKVKGGNVDAKSISETGPFFNDLEVIEAVKEARLAVDQSVNKT</sequence>
<accession>A0A443SHG2</accession>
<evidence type="ECO:0000313" key="9">
    <source>
        <dbReference type="EMBL" id="RWS26973.1"/>
    </source>
</evidence>
<proteinExistence type="predicted"/>
<evidence type="ECO:0000256" key="7">
    <source>
        <dbReference type="SAM" id="Coils"/>
    </source>
</evidence>
<evidence type="ECO:0000256" key="5">
    <source>
        <dbReference type="ARBA" id="ARBA00023180"/>
    </source>
</evidence>
<dbReference type="Gene3D" id="3.80.10.10">
    <property type="entry name" value="Ribonuclease Inhibitor"/>
    <property type="match status" value="1"/>
</dbReference>
<evidence type="ECO:0000256" key="1">
    <source>
        <dbReference type="ARBA" id="ARBA00022614"/>
    </source>
</evidence>
<dbReference type="SMART" id="SM00409">
    <property type="entry name" value="IG"/>
    <property type="match status" value="3"/>
</dbReference>
<dbReference type="FunFam" id="2.60.40.10:FF:000032">
    <property type="entry name" value="palladin isoform X1"/>
    <property type="match status" value="1"/>
</dbReference>
<keyword evidence="3" id="KW-0677">Repeat</keyword>
<dbReference type="PROSITE" id="PS50835">
    <property type="entry name" value="IG_LIKE"/>
    <property type="match status" value="2"/>
</dbReference>
<keyword evidence="10" id="KW-1185">Reference proteome</keyword>
<dbReference type="GO" id="GO:0050808">
    <property type="term" value="P:synapse organization"/>
    <property type="evidence" value="ECO:0007669"/>
    <property type="project" value="TreeGrafter"/>
</dbReference>
<dbReference type="VEuPathDB" id="VectorBase:LDEU005067"/>
<dbReference type="Pfam" id="PF07679">
    <property type="entry name" value="I-set"/>
    <property type="match status" value="1"/>
</dbReference>
<feature type="domain" description="Ig-like" evidence="8">
    <location>
        <begin position="83"/>
        <end position="171"/>
    </location>
</feature>
<keyword evidence="7" id="KW-0175">Coiled coil</keyword>
<feature type="non-terminal residue" evidence="9">
    <location>
        <position position="464"/>
    </location>
</feature>
<evidence type="ECO:0000256" key="2">
    <source>
        <dbReference type="ARBA" id="ARBA00022729"/>
    </source>
</evidence>
<dbReference type="AlphaFoldDB" id="A0A443SHG2"/>
<dbReference type="Pfam" id="PF13927">
    <property type="entry name" value="Ig_3"/>
    <property type="match status" value="1"/>
</dbReference>
<reference evidence="9 10" key="1">
    <citation type="journal article" date="2018" name="Gigascience">
        <title>Genomes of trombidid mites reveal novel predicted allergens and laterally-transferred genes associated with secondary metabolism.</title>
        <authorList>
            <person name="Dong X."/>
            <person name="Chaisiri K."/>
            <person name="Xia D."/>
            <person name="Armstrong S.D."/>
            <person name="Fang Y."/>
            <person name="Donnelly M.J."/>
            <person name="Kadowaki T."/>
            <person name="McGarry J.W."/>
            <person name="Darby A.C."/>
            <person name="Makepeace B.L."/>
        </authorList>
    </citation>
    <scope>NUCLEOTIDE SEQUENCE [LARGE SCALE GENOMIC DNA]</scope>
    <source>
        <strain evidence="9">UoL-UT</strain>
    </source>
</reference>
<dbReference type="PANTHER" id="PTHR45080">
    <property type="entry name" value="CONTACTIN 5"/>
    <property type="match status" value="1"/>
</dbReference>
<comment type="caution">
    <text evidence="9">The sequence shown here is derived from an EMBL/GenBank/DDBJ whole genome shotgun (WGS) entry which is preliminary data.</text>
</comment>
<organism evidence="9 10">
    <name type="scientific">Leptotrombidium deliense</name>
    <dbReference type="NCBI Taxonomy" id="299467"/>
    <lineage>
        <taxon>Eukaryota</taxon>
        <taxon>Metazoa</taxon>
        <taxon>Ecdysozoa</taxon>
        <taxon>Arthropoda</taxon>
        <taxon>Chelicerata</taxon>
        <taxon>Arachnida</taxon>
        <taxon>Acari</taxon>
        <taxon>Acariformes</taxon>
        <taxon>Trombidiformes</taxon>
        <taxon>Prostigmata</taxon>
        <taxon>Anystina</taxon>
        <taxon>Parasitengona</taxon>
        <taxon>Trombiculoidea</taxon>
        <taxon>Trombiculidae</taxon>
        <taxon>Leptotrombidium</taxon>
    </lineage>
</organism>
<dbReference type="InterPro" id="IPR000483">
    <property type="entry name" value="Cys-rich_flank_reg_C"/>
</dbReference>
<dbReference type="GO" id="GO:0030424">
    <property type="term" value="C:axon"/>
    <property type="evidence" value="ECO:0007669"/>
    <property type="project" value="TreeGrafter"/>
</dbReference>
<feature type="coiled-coil region" evidence="7">
    <location>
        <begin position="210"/>
        <end position="251"/>
    </location>
</feature>
<dbReference type="InterPro" id="IPR050958">
    <property type="entry name" value="Cell_Adh-Cytoskel_Orgn"/>
</dbReference>
<dbReference type="PANTHER" id="PTHR45080:SF8">
    <property type="entry name" value="IG-LIKE DOMAIN-CONTAINING PROTEIN"/>
    <property type="match status" value="1"/>
</dbReference>
<dbReference type="Gene3D" id="2.60.40.10">
    <property type="entry name" value="Immunoglobulins"/>
    <property type="match status" value="3"/>
</dbReference>
<protein>
    <submittedName>
        <fullName evidence="9">Peroxidasin-like protein</fullName>
    </submittedName>
</protein>
<dbReference type="SUPFAM" id="SSF48726">
    <property type="entry name" value="Immunoglobulin"/>
    <property type="match status" value="3"/>
</dbReference>
<dbReference type="GO" id="GO:0008046">
    <property type="term" value="F:axon guidance receptor activity"/>
    <property type="evidence" value="ECO:0007669"/>
    <property type="project" value="TreeGrafter"/>
</dbReference>
<evidence type="ECO:0000256" key="4">
    <source>
        <dbReference type="ARBA" id="ARBA00023157"/>
    </source>
</evidence>
<feature type="domain" description="Ig-like" evidence="8">
    <location>
        <begin position="343"/>
        <end position="435"/>
    </location>
</feature>
<dbReference type="Proteomes" id="UP000288716">
    <property type="component" value="Unassembled WGS sequence"/>
</dbReference>
<keyword evidence="1" id="KW-0433">Leucine-rich repeat</keyword>
<keyword evidence="2" id="KW-0732">Signal</keyword>
<keyword evidence="5" id="KW-0325">Glycoprotein</keyword>
<dbReference type="InterPro" id="IPR001611">
    <property type="entry name" value="Leu-rich_rpt"/>
</dbReference>
<dbReference type="InterPro" id="IPR003599">
    <property type="entry name" value="Ig_sub"/>
</dbReference>